<evidence type="ECO:0000313" key="2">
    <source>
        <dbReference type="EMBL" id="QDT08865.1"/>
    </source>
</evidence>
<dbReference type="EMBL" id="CP036526">
    <property type="protein sequence ID" value="QDT08865.1"/>
    <property type="molecule type" value="Genomic_DNA"/>
</dbReference>
<dbReference type="Proteomes" id="UP000319817">
    <property type="component" value="Chromosome"/>
</dbReference>
<organism evidence="2 3">
    <name type="scientific">Stieleria marina</name>
    <dbReference type="NCBI Taxonomy" id="1930275"/>
    <lineage>
        <taxon>Bacteria</taxon>
        <taxon>Pseudomonadati</taxon>
        <taxon>Planctomycetota</taxon>
        <taxon>Planctomycetia</taxon>
        <taxon>Pirellulales</taxon>
        <taxon>Pirellulaceae</taxon>
        <taxon>Stieleria</taxon>
    </lineage>
</organism>
<protein>
    <submittedName>
        <fullName evidence="2">Uncharacterized protein</fullName>
    </submittedName>
</protein>
<evidence type="ECO:0000256" key="1">
    <source>
        <dbReference type="SAM" id="SignalP"/>
    </source>
</evidence>
<dbReference type="OrthoDB" id="264282at2"/>
<keyword evidence="1" id="KW-0732">Signal</keyword>
<feature type="chain" id="PRO_5021943466" evidence="1">
    <location>
        <begin position="20"/>
        <end position="240"/>
    </location>
</feature>
<evidence type="ECO:0000313" key="3">
    <source>
        <dbReference type="Proteomes" id="UP000319817"/>
    </source>
</evidence>
<name>A0A517NP04_9BACT</name>
<feature type="signal peptide" evidence="1">
    <location>
        <begin position="1"/>
        <end position="19"/>
    </location>
</feature>
<proteinExistence type="predicted"/>
<dbReference type="RefSeq" id="WP_145416340.1">
    <property type="nucleotide sequence ID" value="NZ_CP036526.1"/>
</dbReference>
<sequence length="240" mass="27748" precursor="true">MRSICFGIFIAFLSTTASAQQDWVSSWVLNGQTEAQFEKQLKSDYEMQVNMIDRLCDLRDAQRSKLTLAADADVTRFFRDVAKIRKKIAALDLKGNQNDDINKIFQVVSPLRTHVQNGVFGDQSLFHRVSRSVLTTDQQELYAAEIKKNRQRRCEAIVRVNVADLERSMPMLADQRDKLMEVLDAQELPTTINQHMEGYSGFLKLVKARKNAKQDFEKIFDAKQMKVIDQYCDRYQGWVP</sequence>
<gene>
    <name evidence="2" type="ORF">K239x_08080</name>
</gene>
<reference evidence="2 3" key="1">
    <citation type="submission" date="2019-02" db="EMBL/GenBank/DDBJ databases">
        <title>Deep-cultivation of Planctomycetes and their phenomic and genomic characterization uncovers novel biology.</title>
        <authorList>
            <person name="Wiegand S."/>
            <person name="Jogler M."/>
            <person name="Boedeker C."/>
            <person name="Pinto D."/>
            <person name="Vollmers J."/>
            <person name="Rivas-Marin E."/>
            <person name="Kohn T."/>
            <person name="Peeters S.H."/>
            <person name="Heuer A."/>
            <person name="Rast P."/>
            <person name="Oberbeckmann S."/>
            <person name="Bunk B."/>
            <person name="Jeske O."/>
            <person name="Meyerdierks A."/>
            <person name="Storesund J.E."/>
            <person name="Kallscheuer N."/>
            <person name="Luecker S."/>
            <person name="Lage O.M."/>
            <person name="Pohl T."/>
            <person name="Merkel B.J."/>
            <person name="Hornburger P."/>
            <person name="Mueller R.-W."/>
            <person name="Bruemmer F."/>
            <person name="Labrenz M."/>
            <person name="Spormann A.M."/>
            <person name="Op den Camp H."/>
            <person name="Overmann J."/>
            <person name="Amann R."/>
            <person name="Jetten M.S.M."/>
            <person name="Mascher T."/>
            <person name="Medema M.H."/>
            <person name="Devos D.P."/>
            <person name="Kaster A.-K."/>
            <person name="Ovreas L."/>
            <person name="Rohde M."/>
            <person name="Galperin M.Y."/>
            <person name="Jogler C."/>
        </authorList>
    </citation>
    <scope>NUCLEOTIDE SEQUENCE [LARGE SCALE GENOMIC DNA]</scope>
    <source>
        <strain evidence="2 3">K23_9</strain>
    </source>
</reference>
<keyword evidence="3" id="KW-1185">Reference proteome</keyword>
<dbReference type="AlphaFoldDB" id="A0A517NP04"/>
<accession>A0A517NP04</accession>